<dbReference type="SUPFAM" id="SSF53335">
    <property type="entry name" value="S-adenosyl-L-methionine-dependent methyltransferases"/>
    <property type="match status" value="1"/>
</dbReference>
<proteinExistence type="predicted"/>
<organism evidence="10 11">
    <name type="scientific">Martelella alba</name>
    <dbReference type="NCBI Taxonomy" id="2590451"/>
    <lineage>
        <taxon>Bacteria</taxon>
        <taxon>Pseudomonadati</taxon>
        <taxon>Pseudomonadota</taxon>
        <taxon>Alphaproteobacteria</taxon>
        <taxon>Hyphomicrobiales</taxon>
        <taxon>Aurantimonadaceae</taxon>
        <taxon>Martelella</taxon>
    </lineage>
</organism>
<dbReference type="InterPro" id="IPR046816">
    <property type="entry name" value="MmeI_Mtase"/>
</dbReference>
<dbReference type="InterPro" id="IPR046820">
    <property type="entry name" value="MmeI_TRD"/>
</dbReference>
<comment type="catalytic activity">
    <reaction evidence="4">
        <text>a 2'-deoxyadenosine in DNA + S-adenosyl-L-methionine = an N(6)-methyl-2'-deoxyadenosine in DNA + S-adenosyl-L-homocysteine + H(+)</text>
        <dbReference type="Rhea" id="RHEA:15197"/>
        <dbReference type="Rhea" id="RHEA-COMP:12418"/>
        <dbReference type="Rhea" id="RHEA-COMP:12419"/>
        <dbReference type="ChEBI" id="CHEBI:15378"/>
        <dbReference type="ChEBI" id="CHEBI:57856"/>
        <dbReference type="ChEBI" id="CHEBI:59789"/>
        <dbReference type="ChEBI" id="CHEBI:90615"/>
        <dbReference type="ChEBI" id="CHEBI:90616"/>
        <dbReference type="EC" id="2.1.1.72"/>
    </reaction>
</comment>
<dbReference type="InterPro" id="IPR046818">
    <property type="entry name" value="MmeI_C"/>
</dbReference>
<dbReference type="Gene3D" id="3.40.50.150">
    <property type="entry name" value="Vaccinia Virus protein VP39"/>
    <property type="match status" value="1"/>
</dbReference>
<evidence type="ECO:0000256" key="1">
    <source>
        <dbReference type="ARBA" id="ARBA00011900"/>
    </source>
</evidence>
<evidence type="ECO:0000256" key="2">
    <source>
        <dbReference type="ARBA" id="ARBA00022603"/>
    </source>
</evidence>
<dbReference type="Pfam" id="PF20467">
    <property type="entry name" value="MmeI_C"/>
    <property type="match status" value="1"/>
</dbReference>
<dbReference type="InterPro" id="IPR050953">
    <property type="entry name" value="N4_N6_ade-DNA_methylase"/>
</dbReference>
<evidence type="ECO:0000259" key="8">
    <source>
        <dbReference type="Pfam" id="PF20467"/>
    </source>
</evidence>
<dbReference type="EC" id="2.1.1.72" evidence="1"/>
<dbReference type="InterPro" id="IPR046819">
    <property type="entry name" value="MmeI_hel"/>
</dbReference>
<evidence type="ECO:0000259" key="6">
    <source>
        <dbReference type="Pfam" id="PF20465"/>
    </source>
</evidence>
<evidence type="ECO:0000313" key="10">
    <source>
        <dbReference type="EMBL" id="TKI04043.1"/>
    </source>
</evidence>
<evidence type="ECO:0000259" key="7">
    <source>
        <dbReference type="Pfam" id="PF20466"/>
    </source>
</evidence>
<keyword evidence="3" id="KW-0808">Transferase</keyword>
<evidence type="ECO:0000256" key="3">
    <source>
        <dbReference type="ARBA" id="ARBA00022679"/>
    </source>
</evidence>
<dbReference type="InterPro" id="IPR046817">
    <property type="entry name" value="MmeI_N"/>
</dbReference>
<name>A0ABY2SI71_9HYPH</name>
<feature type="domain" description="MmeI-like helicase spacer" evidence="6">
    <location>
        <begin position="83"/>
        <end position="162"/>
    </location>
</feature>
<dbReference type="Pfam" id="PF20473">
    <property type="entry name" value="MmeI_Mtase"/>
    <property type="match status" value="1"/>
</dbReference>
<dbReference type="EMBL" id="SZPQ01000034">
    <property type="protein sequence ID" value="TKI04043.1"/>
    <property type="molecule type" value="Genomic_DNA"/>
</dbReference>
<dbReference type="GO" id="GO:0032259">
    <property type="term" value="P:methylation"/>
    <property type="evidence" value="ECO:0007669"/>
    <property type="project" value="UniProtKB-KW"/>
</dbReference>
<protein>
    <recommendedName>
        <fullName evidence="1">site-specific DNA-methyltransferase (adenine-specific)</fullName>
        <ecNumber evidence="1">2.1.1.72</ecNumber>
    </recommendedName>
</protein>
<feature type="domain" description="MmeI-like target recognition" evidence="7">
    <location>
        <begin position="517"/>
        <end position="722"/>
    </location>
</feature>
<dbReference type="PANTHER" id="PTHR33841:SF1">
    <property type="entry name" value="DNA METHYLTRANSFERASE A"/>
    <property type="match status" value="1"/>
</dbReference>
<dbReference type="GO" id="GO:0008168">
    <property type="term" value="F:methyltransferase activity"/>
    <property type="evidence" value="ECO:0007669"/>
    <property type="project" value="UniProtKB-KW"/>
</dbReference>
<dbReference type="Pfam" id="PF20465">
    <property type="entry name" value="MmeI_hel"/>
    <property type="match status" value="1"/>
</dbReference>
<feature type="domain" description="MmeI-like C-terminal" evidence="8">
    <location>
        <begin position="723"/>
        <end position="798"/>
    </location>
</feature>
<comment type="caution">
    <text evidence="10">The sequence shown here is derived from an EMBL/GenBank/DDBJ whole genome shotgun (WGS) entry which is preliminary data.</text>
</comment>
<dbReference type="InterPro" id="IPR029063">
    <property type="entry name" value="SAM-dependent_MTases_sf"/>
</dbReference>
<dbReference type="Pfam" id="PF20464">
    <property type="entry name" value="MmeI_N"/>
    <property type="match status" value="1"/>
</dbReference>
<feature type="domain" description="MmeI-like DNA-methyltransferase" evidence="9">
    <location>
        <begin position="237"/>
        <end position="496"/>
    </location>
</feature>
<evidence type="ECO:0000256" key="4">
    <source>
        <dbReference type="ARBA" id="ARBA00047942"/>
    </source>
</evidence>
<evidence type="ECO:0000313" key="11">
    <source>
        <dbReference type="Proteomes" id="UP000305202"/>
    </source>
</evidence>
<dbReference type="Proteomes" id="UP000305202">
    <property type="component" value="Unassembled WGS sequence"/>
</dbReference>
<keyword evidence="11" id="KW-1185">Reference proteome</keyword>
<keyword evidence="2 10" id="KW-0489">Methyltransferase</keyword>
<evidence type="ECO:0000259" key="9">
    <source>
        <dbReference type="Pfam" id="PF20473"/>
    </source>
</evidence>
<gene>
    <name evidence="10" type="ORF">FCN80_19630</name>
</gene>
<sequence>MRICFIVTDYSHFLTWDTLTRERLDINLDELHSHYAFFLPLVGLEKAITSSENPADVKAAEKMGKLFDLIRVNNDLKKPEDIHALNVFLTRLLFCFFAEDTGIFEETQFTTAIKSYTDESGNDLDEFLYKLFTVLNTPEDDEKRDNLPKHISAFRYVNGGLFASDEPIPSLGKKGRRILLECGTMDWSEINPDIFGSMFQAVIDVEQRSRLGQHYTSYSNIMKVIQPLFLDPLRTELEKQKNNVRGLKQLLVRLGKIKIFDPACGSGNFLIIAYKELRQLEMEVLLALVAVEPQSIVMSGLHLSQFYGIEIDDFACEVARLSLWLVEHQVNNQWKQLFGDAPSALPLKESGHIWHDNSLQLDWNKVCPKRTDDEVYIIGNPPFLGTLGRSEQQRKEMQAVFNDFKSLGSLDFVACWFWKGAKYIKNSRAELALVATNSICQGEQVATLWLPIFELGLHINFAYPTFAWANNARDKAAVHVIIVGLSSRESTRHIYQQVGKEWHSRVVKNIGPYLVEGSNLAVIASSKPIINGIPSLLFGNKPTDGGSLLLNRNEMEELLKKEPNSNIWLKKVLGATEFINGEERWCLWLNGITTQQLESLPFVNERVLAVRDFRLKSSKESTRKKAKNAHLFDENRHPTSGEYILIPSVSSERRTYVPMGFFGSDVISTNANYIIPNGTLYEFGILNSLMHNDWMRLVAGRLKSDYRYSSSVVYNPFPWPKVDESQRSLIENLAEEILLTRAGHPGKTLAELYDPNKMPEDLLRAHQVLDRAVERLYRDRPFKDTEDRLSFLLARYESIA</sequence>
<evidence type="ECO:0000259" key="5">
    <source>
        <dbReference type="Pfam" id="PF20464"/>
    </source>
</evidence>
<accession>A0ABY2SI71</accession>
<dbReference type="Pfam" id="PF20466">
    <property type="entry name" value="MmeI_TRD"/>
    <property type="match status" value="1"/>
</dbReference>
<reference evidence="10 11" key="1">
    <citation type="submission" date="2019-04" db="EMBL/GenBank/DDBJ databases">
        <authorList>
            <person name="Li M."/>
            <person name="Gao C."/>
        </authorList>
    </citation>
    <scope>NUCLEOTIDE SEQUENCE [LARGE SCALE GENOMIC DNA]</scope>
    <source>
        <strain evidence="10 11">BGMRC 2031</strain>
    </source>
</reference>
<dbReference type="PANTHER" id="PTHR33841">
    <property type="entry name" value="DNA METHYLTRANSFERASE YEEA-RELATED"/>
    <property type="match status" value="1"/>
</dbReference>
<feature type="domain" description="MmeI-like N-terminal" evidence="5">
    <location>
        <begin position="6"/>
        <end position="71"/>
    </location>
</feature>